<keyword evidence="8" id="KW-0010">Activator</keyword>
<comment type="function">
    <text evidence="8">Component of the Mediator complex, a coactivator involved in the regulated transcription of nearly all RNA polymerase II-dependent genes. Mediator functions as a bridge to convey information from gene-specific regulatory proteins to the basal RNA polymerase II transcription machinery. Mediator is recruited to promoters by direct interactions with regulatory proteins and serves as a scaffold for the assembly of a functional preinitiation complex with RNA polymerase II and the general transcription factors.</text>
</comment>
<evidence type="ECO:0000256" key="2">
    <source>
        <dbReference type="ARBA" id="ARBA00005635"/>
    </source>
</evidence>
<dbReference type="PANTHER" id="PTHR13114">
    <property type="entry name" value="MEDIATOR OF RNA POLYMERASE II TRANSCRIPTION SUBUNIT 17"/>
    <property type="match status" value="1"/>
</dbReference>
<keyword evidence="10" id="KW-1185">Reference proteome</keyword>
<evidence type="ECO:0000313" key="9">
    <source>
        <dbReference type="EMBL" id="KIP10399.1"/>
    </source>
</evidence>
<keyword evidence="6 8" id="KW-0539">Nucleus</keyword>
<protein>
    <recommendedName>
        <fullName evidence="3 8">Mediator of RNA polymerase II transcription subunit 17</fullName>
    </recommendedName>
    <alternativeName>
        <fullName evidence="7 8">Mediator complex subunit 17</fullName>
    </alternativeName>
</protein>
<dbReference type="EMBL" id="KN840455">
    <property type="protein sequence ID" value="KIP10399.1"/>
    <property type="molecule type" value="Genomic_DNA"/>
</dbReference>
<evidence type="ECO:0000256" key="4">
    <source>
        <dbReference type="ARBA" id="ARBA00023015"/>
    </source>
</evidence>
<dbReference type="GO" id="GO:0006357">
    <property type="term" value="P:regulation of transcription by RNA polymerase II"/>
    <property type="evidence" value="ECO:0007669"/>
    <property type="project" value="InterPro"/>
</dbReference>
<proteinExistence type="inferred from homology"/>
<evidence type="ECO:0000256" key="5">
    <source>
        <dbReference type="ARBA" id="ARBA00023163"/>
    </source>
</evidence>
<dbReference type="GO" id="GO:0016592">
    <property type="term" value="C:mediator complex"/>
    <property type="evidence" value="ECO:0007669"/>
    <property type="project" value="InterPro"/>
</dbReference>
<dbReference type="STRING" id="745531.A0A0C3NYA5"/>
<comment type="similarity">
    <text evidence="2 8">Belongs to the Mediator complex subunit 17 family.</text>
</comment>
<dbReference type="GO" id="GO:0003712">
    <property type="term" value="F:transcription coregulator activity"/>
    <property type="evidence" value="ECO:0007669"/>
    <property type="project" value="InterPro"/>
</dbReference>
<evidence type="ECO:0000256" key="8">
    <source>
        <dbReference type="RuleBase" id="RU364140"/>
    </source>
</evidence>
<evidence type="ECO:0000256" key="6">
    <source>
        <dbReference type="ARBA" id="ARBA00023242"/>
    </source>
</evidence>
<comment type="subunit">
    <text evidence="8">Component of the Mediator complex.</text>
</comment>
<evidence type="ECO:0000256" key="3">
    <source>
        <dbReference type="ARBA" id="ARBA00019610"/>
    </source>
</evidence>
<sequence length="580" mass="64049">MDEPEWKKLKLPLERPYKDDDGKPLPVLFDIAPDGTQTFEPPEDPVSKIGENLMRIFQERGIDFLDRYHDGIEQPKDEATEDKTKDETEDLRIQPMTPEELYKMRVEVVPLLHIAAGEMSFARDMLSVLLATSPQPQIPGIPQTAPTPPKQQFLSASTVTKPPPIQSMQAFNAQIVIGGKDIALRKAADLLKGAAGSVEKSRALSERYWLDALKIRRGNWGLVPAPLPFGTATGRSADKTSKDFLVSFSLEESPAVFRRRAIGRVPIFDTTAGLLEYPLRQNTRLQVSIIREVNGVRHVTKNLPRIFDESQLEDSLRAAQAEVVQQEIFSILIREASSLPTASVRVSERLIAIEAAQATELRFELVDSENASDDVEGTNTPDAACDLIFSALHVLLLRAHAYVKTQRIGRAGVARSGLASTTPPSPPLLQPIADVLQYRVFCDRVHTEVEKMARGLAAAGVPVRLRANRVGESGEQLVAMLTTVDAAQTIGGETLLRVDNRHTLRFTFSSPSSLTAHLPQGTLTISSIPHLTQLLFDEASRCLLDRVCEIGTEMCESVHGIWFVDLLAGRTVGRWEGRVL</sequence>
<organism evidence="9 10">
    <name type="scientific">Phlebiopsis gigantea (strain 11061_1 CR5-6)</name>
    <name type="common">White-rot fungus</name>
    <name type="synonym">Peniophora gigantea</name>
    <dbReference type="NCBI Taxonomy" id="745531"/>
    <lineage>
        <taxon>Eukaryota</taxon>
        <taxon>Fungi</taxon>
        <taxon>Dikarya</taxon>
        <taxon>Basidiomycota</taxon>
        <taxon>Agaricomycotina</taxon>
        <taxon>Agaricomycetes</taxon>
        <taxon>Polyporales</taxon>
        <taxon>Phanerochaetaceae</taxon>
        <taxon>Phlebiopsis</taxon>
    </lineage>
</organism>
<dbReference type="Pfam" id="PF10156">
    <property type="entry name" value="Med17"/>
    <property type="match status" value="1"/>
</dbReference>
<reference evidence="9 10" key="1">
    <citation type="journal article" date="2014" name="PLoS Genet.">
        <title>Analysis of the Phlebiopsis gigantea genome, transcriptome and secretome provides insight into its pioneer colonization strategies of wood.</title>
        <authorList>
            <person name="Hori C."/>
            <person name="Ishida T."/>
            <person name="Igarashi K."/>
            <person name="Samejima M."/>
            <person name="Suzuki H."/>
            <person name="Master E."/>
            <person name="Ferreira P."/>
            <person name="Ruiz-Duenas F.J."/>
            <person name="Held B."/>
            <person name="Canessa P."/>
            <person name="Larrondo L.F."/>
            <person name="Schmoll M."/>
            <person name="Druzhinina I.S."/>
            <person name="Kubicek C.P."/>
            <person name="Gaskell J.A."/>
            <person name="Kersten P."/>
            <person name="St John F."/>
            <person name="Glasner J."/>
            <person name="Sabat G."/>
            <person name="Splinter BonDurant S."/>
            <person name="Syed K."/>
            <person name="Yadav J."/>
            <person name="Mgbeahuruike A.C."/>
            <person name="Kovalchuk A."/>
            <person name="Asiegbu F.O."/>
            <person name="Lackner G."/>
            <person name="Hoffmeister D."/>
            <person name="Rencoret J."/>
            <person name="Gutierrez A."/>
            <person name="Sun H."/>
            <person name="Lindquist E."/>
            <person name="Barry K."/>
            <person name="Riley R."/>
            <person name="Grigoriev I.V."/>
            <person name="Henrissat B."/>
            <person name="Kues U."/>
            <person name="Berka R.M."/>
            <person name="Martinez A.T."/>
            <person name="Covert S.F."/>
            <person name="Blanchette R.A."/>
            <person name="Cullen D."/>
        </authorList>
    </citation>
    <scope>NUCLEOTIDE SEQUENCE [LARGE SCALE GENOMIC DNA]</scope>
    <source>
        <strain evidence="9 10">11061_1 CR5-6</strain>
    </source>
</reference>
<gene>
    <name evidence="8" type="primary">MED17</name>
    <name evidence="9" type="ORF">PHLGIDRAFT_65771</name>
</gene>
<comment type="subcellular location">
    <subcellularLocation>
        <location evidence="1 8">Nucleus</location>
    </subcellularLocation>
</comment>
<dbReference type="Proteomes" id="UP000053257">
    <property type="component" value="Unassembled WGS sequence"/>
</dbReference>
<evidence type="ECO:0000256" key="1">
    <source>
        <dbReference type="ARBA" id="ARBA00004123"/>
    </source>
</evidence>
<dbReference type="InterPro" id="IPR019313">
    <property type="entry name" value="Mediator_Med17"/>
</dbReference>
<accession>A0A0C3NYA5</accession>
<dbReference type="OrthoDB" id="10251234at2759"/>
<keyword evidence="5 8" id="KW-0804">Transcription</keyword>
<evidence type="ECO:0000256" key="7">
    <source>
        <dbReference type="ARBA" id="ARBA00032014"/>
    </source>
</evidence>
<keyword evidence="4 8" id="KW-0805">Transcription regulation</keyword>
<name>A0A0C3NYA5_PHLG1</name>
<dbReference type="GO" id="GO:0070847">
    <property type="term" value="C:core mediator complex"/>
    <property type="evidence" value="ECO:0007669"/>
    <property type="project" value="TreeGrafter"/>
</dbReference>
<dbReference type="HOGENOM" id="CLU_011785_0_0_1"/>
<dbReference type="AlphaFoldDB" id="A0A0C3NYA5"/>
<dbReference type="PANTHER" id="PTHR13114:SF7">
    <property type="entry name" value="MEDIATOR OF RNA POLYMERASE II TRANSCRIPTION SUBUNIT 17"/>
    <property type="match status" value="1"/>
</dbReference>
<evidence type="ECO:0000313" key="10">
    <source>
        <dbReference type="Proteomes" id="UP000053257"/>
    </source>
</evidence>